<proteinExistence type="inferred from homology"/>
<dbReference type="SMART" id="SM01296">
    <property type="entry name" value="N2227"/>
    <property type="match status" value="1"/>
</dbReference>
<evidence type="ECO:0000256" key="3">
    <source>
        <dbReference type="ARBA" id="ARBA00022603"/>
    </source>
</evidence>
<dbReference type="PANTHER" id="PTHR12303">
    <property type="entry name" value="CARNOSINE N-METHYLTRANSFERASE"/>
    <property type="match status" value="1"/>
</dbReference>
<sequence>MRECPMASGKLEGESATEASIYLQFTKRQDPRTLGTVSSKENMSTELDGKEEIYDDPDEQRVLLAALSSFYQYKKVAHFNTTHLRRQSFYALPRAHLALLTSPPFSYLDTLNAVDDAIDSNAELSSAIFKSGVESFGMTDLRLSPTSKDSSWQGKATTNDLEKARSTLRQFFRDWSAEGSAEREACYSPVIKALQKEQQIHTGSGLNLKVLVPGAGLGRLVFDLCCAGFDTEGNEISYHQLIASSYILNHCPQAQAHTLYPWVHSFSNHKNRANHLRSVLVPDVFPAAVLEAVKRPGTMSMSASDFLLLYGDEDQKDSFDAVATVFFLDTAPNVIRYIEVIKNCLRTGGLLVNIGPLLWHFENNAPGTHGREKDSDGGQEARGIADPGAVELTDDEVVALIEKLGFDIEHRESGIAAPYIQDVESMIQNTYMASHWVARKR</sequence>
<dbReference type="PANTHER" id="PTHR12303:SF6">
    <property type="entry name" value="CARNOSINE N-METHYLTRANSFERASE"/>
    <property type="match status" value="1"/>
</dbReference>
<protein>
    <recommendedName>
        <fullName evidence="2">carnosine N-methyltransferase</fullName>
        <ecNumber evidence="2">2.1.1.22</ecNumber>
    </recommendedName>
</protein>
<dbReference type="InterPro" id="IPR029063">
    <property type="entry name" value="SAM-dependent_MTases_sf"/>
</dbReference>
<dbReference type="SUPFAM" id="SSF53335">
    <property type="entry name" value="S-adenosyl-L-methionine-dependent methyltransferases"/>
    <property type="match status" value="1"/>
</dbReference>
<keyword evidence="5" id="KW-0949">S-adenosyl-L-methionine</keyword>
<dbReference type="Gene3D" id="3.40.50.150">
    <property type="entry name" value="Vaccinia Virus protein VP39"/>
    <property type="match status" value="1"/>
</dbReference>
<gene>
    <name evidence="6" type="ORF">VTL71DRAFT_8522</name>
</gene>
<keyword evidence="3" id="KW-0489">Methyltransferase</keyword>
<dbReference type="InterPro" id="IPR012901">
    <property type="entry name" value="CARME"/>
</dbReference>
<evidence type="ECO:0000256" key="4">
    <source>
        <dbReference type="ARBA" id="ARBA00022679"/>
    </source>
</evidence>
<dbReference type="EC" id="2.1.1.22" evidence="2"/>
<evidence type="ECO:0000313" key="6">
    <source>
        <dbReference type="EMBL" id="KAL2074743.1"/>
    </source>
</evidence>
<organism evidence="6 7">
    <name type="scientific">Oculimacula yallundae</name>
    <dbReference type="NCBI Taxonomy" id="86028"/>
    <lineage>
        <taxon>Eukaryota</taxon>
        <taxon>Fungi</taxon>
        <taxon>Dikarya</taxon>
        <taxon>Ascomycota</taxon>
        <taxon>Pezizomycotina</taxon>
        <taxon>Leotiomycetes</taxon>
        <taxon>Helotiales</taxon>
        <taxon>Ploettnerulaceae</taxon>
        <taxon>Oculimacula</taxon>
    </lineage>
</organism>
<evidence type="ECO:0000313" key="7">
    <source>
        <dbReference type="Proteomes" id="UP001595075"/>
    </source>
</evidence>
<reference evidence="6 7" key="1">
    <citation type="journal article" date="2024" name="Commun. Biol.">
        <title>Comparative genomic analysis of thermophilic fungi reveals convergent evolutionary adaptations and gene losses.</title>
        <authorList>
            <person name="Steindorff A.S."/>
            <person name="Aguilar-Pontes M.V."/>
            <person name="Robinson A.J."/>
            <person name="Andreopoulos B."/>
            <person name="LaButti K."/>
            <person name="Kuo A."/>
            <person name="Mondo S."/>
            <person name="Riley R."/>
            <person name="Otillar R."/>
            <person name="Haridas S."/>
            <person name="Lipzen A."/>
            <person name="Grimwood J."/>
            <person name="Schmutz J."/>
            <person name="Clum A."/>
            <person name="Reid I.D."/>
            <person name="Moisan M.C."/>
            <person name="Butler G."/>
            <person name="Nguyen T.T.M."/>
            <person name="Dewar K."/>
            <person name="Conant G."/>
            <person name="Drula E."/>
            <person name="Henrissat B."/>
            <person name="Hansel C."/>
            <person name="Singer S."/>
            <person name="Hutchinson M.I."/>
            <person name="de Vries R.P."/>
            <person name="Natvig D.O."/>
            <person name="Powell A.J."/>
            <person name="Tsang A."/>
            <person name="Grigoriev I.V."/>
        </authorList>
    </citation>
    <scope>NUCLEOTIDE SEQUENCE [LARGE SCALE GENOMIC DNA]</scope>
    <source>
        <strain evidence="6 7">CBS 494.80</strain>
    </source>
</reference>
<dbReference type="Proteomes" id="UP001595075">
    <property type="component" value="Unassembled WGS sequence"/>
</dbReference>
<comment type="caution">
    <text evidence="6">The sequence shown here is derived from an EMBL/GenBank/DDBJ whole genome shotgun (WGS) entry which is preliminary data.</text>
</comment>
<keyword evidence="4" id="KW-0808">Transferase</keyword>
<name>A0ABR4CY29_9HELO</name>
<evidence type="ECO:0000256" key="5">
    <source>
        <dbReference type="ARBA" id="ARBA00022691"/>
    </source>
</evidence>
<keyword evidence="7" id="KW-1185">Reference proteome</keyword>
<evidence type="ECO:0000256" key="1">
    <source>
        <dbReference type="ARBA" id="ARBA00010086"/>
    </source>
</evidence>
<comment type="similarity">
    <text evidence="1">Belongs to the carnosine N-methyltransferase family.</text>
</comment>
<dbReference type="Pfam" id="PF07942">
    <property type="entry name" value="CARME"/>
    <property type="match status" value="1"/>
</dbReference>
<evidence type="ECO:0000256" key="2">
    <source>
        <dbReference type="ARBA" id="ARBA00012003"/>
    </source>
</evidence>
<accession>A0ABR4CY29</accession>
<dbReference type="EMBL" id="JAZHXI010000002">
    <property type="protein sequence ID" value="KAL2074743.1"/>
    <property type="molecule type" value="Genomic_DNA"/>
</dbReference>